<dbReference type="CDD" id="cd16454">
    <property type="entry name" value="RING-H2_PA-TM-RING"/>
    <property type="match status" value="1"/>
</dbReference>
<keyword evidence="1" id="KW-0479">Metal-binding</keyword>
<dbReference type="GO" id="GO:0006511">
    <property type="term" value="P:ubiquitin-dependent protein catabolic process"/>
    <property type="evidence" value="ECO:0007669"/>
    <property type="project" value="TreeGrafter"/>
</dbReference>
<dbReference type="PANTHER" id="PTHR22765">
    <property type="entry name" value="RING FINGER AND PROTEASE ASSOCIATED DOMAIN-CONTAINING"/>
    <property type="match status" value="1"/>
</dbReference>
<gene>
    <name evidence="4" type="ORF">PBRA_008109</name>
</gene>
<evidence type="ECO:0000259" key="3">
    <source>
        <dbReference type="PROSITE" id="PS50089"/>
    </source>
</evidence>
<dbReference type="GO" id="GO:0061630">
    <property type="term" value="F:ubiquitin protein ligase activity"/>
    <property type="evidence" value="ECO:0007669"/>
    <property type="project" value="TreeGrafter"/>
</dbReference>
<name>A0A0G4IZW7_PLABS</name>
<proteinExistence type="predicted"/>
<dbReference type="SMART" id="SM00184">
    <property type="entry name" value="RING"/>
    <property type="match status" value="1"/>
</dbReference>
<dbReference type="EMBL" id="CDSF01000102">
    <property type="protein sequence ID" value="CEP00797.1"/>
    <property type="molecule type" value="Genomic_DNA"/>
</dbReference>
<dbReference type="OrthoDB" id="8062037at2759"/>
<keyword evidence="1" id="KW-0863">Zinc-finger</keyword>
<dbReference type="PANTHER" id="PTHR22765:SF416">
    <property type="entry name" value="E3 UBIQUITIN-PROTEIN LIGASE GODZILLA"/>
    <property type="match status" value="1"/>
</dbReference>
<dbReference type="PROSITE" id="PS50089">
    <property type="entry name" value="ZF_RING_2"/>
    <property type="match status" value="1"/>
</dbReference>
<dbReference type="GO" id="GO:0005737">
    <property type="term" value="C:cytoplasm"/>
    <property type="evidence" value="ECO:0007669"/>
    <property type="project" value="TreeGrafter"/>
</dbReference>
<dbReference type="InterPro" id="IPR001841">
    <property type="entry name" value="Znf_RING"/>
</dbReference>
<dbReference type="InterPro" id="IPR051826">
    <property type="entry name" value="E3_ubiquitin-ligase_domain"/>
</dbReference>
<dbReference type="SUPFAM" id="SSF57850">
    <property type="entry name" value="RING/U-box"/>
    <property type="match status" value="1"/>
</dbReference>
<reference evidence="4 5" key="1">
    <citation type="submission" date="2015-02" db="EMBL/GenBank/DDBJ databases">
        <authorList>
            <person name="Chooi Y.-H."/>
        </authorList>
    </citation>
    <scope>NUCLEOTIDE SEQUENCE [LARGE SCALE GENOMIC DNA]</scope>
    <source>
        <strain evidence="4">E3</strain>
    </source>
</reference>
<accession>A0A0G4IZW7</accession>
<dbReference type="AlphaFoldDB" id="A0A0G4IZW7"/>
<sequence length="392" mass="43376">MSHSVPHSGNYSCRSTQRERCPPSAFALILPAVVLCILPCVDASPLHDLDQHLSTRPQHPDPRYVDSASRYLVMGQLDRYNDVPLLADLVGKLSQYDDSYDLLTAIAVTTEAFAPDYPDLGDYKTLAMVFEALTRRRIHAPNLYKGLARRILYSMDWTDALDAQAVANTAWALAKLWIDQRETFDQLESIGEMVYRLNGCALELWRDFKSQDIAKMVWAMVTLWTYPNTPMALGRHALSIASTFTPQDADTALRAFGRLMILDQIPGLRTALNERATAASAASETRPTGAAPASKRVWGSRRGPTGTLASAALEYAASLIPGRVRPQWFGSRASTPVPFEDDSTQCPICLDNYANPDGVTTLICGHTFHARCIIPDVMMRNCCPMCQGVVFE</sequence>
<feature type="domain" description="RING-type" evidence="3">
    <location>
        <begin position="346"/>
        <end position="387"/>
    </location>
</feature>
<dbReference type="InterPro" id="IPR013083">
    <property type="entry name" value="Znf_RING/FYVE/PHD"/>
</dbReference>
<evidence type="ECO:0000256" key="1">
    <source>
        <dbReference type="PROSITE-ProRule" id="PRU00175"/>
    </source>
</evidence>
<dbReference type="Pfam" id="PF13639">
    <property type="entry name" value="zf-RING_2"/>
    <property type="match status" value="1"/>
</dbReference>
<dbReference type="GO" id="GO:0008270">
    <property type="term" value="F:zinc ion binding"/>
    <property type="evidence" value="ECO:0007669"/>
    <property type="project" value="UniProtKB-KW"/>
</dbReference>
<organism evidence="4 5">
    <name type="scientific">Plasmodiophora brassicae</name>
    <name type="common">Clubroot disease agent</name>
    <dbReference type="NCBI Taxonomy" id="37360"/>
    <lineage>
        <taxon>Eukaryota</taxon>
        <taxon>Sar</taxon>
        <taxon>Rhizaria</taxon>
        <taxon>Endomyxa</taxon>
        <taxon>Phytomyxea</taxon>
        <taxon>Plasmodiophorida</taxon>
        <taxon>Plasmodiophoridae</taxon>
        <taxon>Plasmodiophora</taxon>
    </lineage>
</organism>
<keyword evidence="1" id="KW-0862">Zinc</keyword>
<protein>
    <recommendedName>
        <fullName evidence="3">RING-type domain-containing protein</fullName>
    </recommendedName>
</protein>
<evidence type="ECO:0000313" key="5">
    <source>
        <dbReference type="Proteomes" id="UP000039324"/>
    </source>
</evidence>
<dbReference type="Proteomes" id="UP000039324">
    <property type="component" value="Unassembled WGS sequence"/>
</dbReference>
<evidence type="ECO:0000256" key="2">
    <source>
        <dbReference type="SAM" id="MobiDB-lite"/>
    </source>
</evidence>
<feature type="region of interest" description="Disordered" evidence="2">
    <location>
        <begin position="278"/>
        <end position="300"/>
    </location>
</feature>
<keyword evidence="5" id="KW-1185">Reference proteome</keyword>
<dbReference type="Gene3D" id="3.30.40.10">
    <property type="entry name" value="Zinc/RING finger domain, C3HC4 (zinc finger)"/>
    <property type="match status" value="1"/>
</dbReference>
<evidence type="ECO:0000313" key="4">
    <source>
        <dbReference type="EMBL" id="CEP00797.1"/>
    </source>
</evidence>